<reference evidence="1 2" key="1">
    <citation type="submission" date="2022-07" db="EMBL/GenBank/DDBJ databases">
        <title>Two temperate virus in Haloterrigena jeotgali A29.</title>
        <authorList>
            <person name="Deng X."/>
        </authorList>
    </citation>
    <scope>NUCLEOTIDE SEQUENCE [LARGE SCALE GENOMIC DNA]</scope>
    <source>
        <strain evidence="1 2">A29</strain>
    </source>
</reference>
<dbReference type="AlphaFoldDB" id="A0AAF0SYJ0"/>
<evidence type="ECO:0000313" key="1">
    <source>
        <dbReference type="EMBL" id="WMT07171.1"/>
    </source>
</evidence>
<dbReference type="SUPFAM" id="SSF46785">
    <property type="entry name" value="Winged helix' DNA-binding domain"/>
    <property type="match status" value="1"/>
</dbReference>
<organism evidence="1 2">
    <name type="scientific">Natrinema thermotolerans</name>
    <dbReference type="NCBI Taxonomy" id="121872"/>
    <lineage>
        <taxon>Archaea</taxon>
        <taxon>Methanobacteriati</taxon>
        <taxon>Methanobacteriota</taxon>
        <taxon>Stenosarchaea group</taxon>
        <taxon>Halobacteria</taxon>
        <taxon>Halobacteriales</taxon>
        <taxon>Natrialbaceae</taxon>
        <taxon>Natrinema</taxon>
    </lineage>
</organism>
<dbReference type="Gene3D" id="1.10.10.10">
    <property type="entry name" value="Winged helix-like DNA-binding domain superfamily/Winged helix DNA-binding domain"/>
    <property type="match status" value="1"/>
</dbReference>
<dbReference type="GeneID" id="39864259"/>
<dbReference type="GeneID" id="84215776"/>
<protein>
    <submittedName>
        <fullName evidence="1">Helix-turn-helix domain-containing protein</fullName>
    </submittedName>
</protein>
<dbReference type="EMBL" id="CP101873">
    <property type="protein sequence ID" value="WMT07171.1"/>
    <property type="molecule type" value="Genomic_DNA"/>
</dbReference>
<dbReference type="InterPro" id="IPR036390">
    <property type="entry name" value="WH_DNA-bd_sf"/>
</dbReference>
<name>A0AAF0SYJ0_9EURY</name>
<evidence type="ECO:0000313" key="2">
    <source>
        <dbReference type="Proteomes" id="UP001224926"/>
    </source>
</evidence>
<dbReference type="Pfam" id="PF12840">
    <property type="entry name" value="HTH_20"/>
    <property type="match status" value="1"/>
</dbReference>
<dbReference type="RefSeq" id="WP_006650523.1">
    <property type="nucleotide sequence ID" value="NZ_CP101873.1"/>
</dbReference>
<sequence>MQPGGSSDSAAIFQLLADEYARKILLAADRGGPKTAKTLSEECDASLTTVYRRVSTLQEYDLIEECRTVDADGSHRSEFETTLEELHVDVTDGQLSLTMETRDELADNFTDLWRGIRGDE</sequence>
<accession>A0AAF0SYJ0</accession>
<dbReference type="Proteomes" id="UP001224926">
    <property type="component" value="Chromosome"/>
</dbReference>
<proteinExistence type="predicted"/>
<dbReference type="InterPro" id="IPR036388">
    <property type="entry name" value="WH-like_DNA-bd_sf"/>
</dbReference>
<keyword evidence="2" id="KW-1185">Reference proteome</keyword>
<gene>
    <name evidence="1" type="ORF">NP511_17505</name>
</gene>